<evidence type="ECO:0000256" key="1">
    <source>
        <dbReference type="SAM" id="Coils"/>
    </source>
</evidence>
<dbReference type="SUPFAM" id="SSF48452">
    <property type="entry name" value="TPR-like"/>
    <property type="match status" value="2"/>
</dbReference>
<evidence type="ECO:0000313" key="3">
    <source>
        <dbReference type="Proteomes" id="UP000238205"/>
    </source>
</evidence>
<protein>
    <recommendedName>
        <fullName evidence="4">Tetratricopeptide repeat protein</fullName>
    </recommendedName>
</protein>
<dbReference type="InterPro" id="IPR011990">
    <property type="entry name" value="TPR-like_helical_dom_sf"/>
</dbReference>
<feature type="coiled-coil region" evidence="1">
    <location>
        <begin position="665"/>
        <end position="713"/>
    </location>
</feature>
<dbReference type="OrthoDB" id="9769030at2"/>
<reference evidence="2 3" key="1">
    <citation type="submission" date="2018-03" db="EMBL/GenBank/DDBJ databases">
        <title>Genomic Encyclopedia of Archaeal and Bacterial Type Strains, Phase II (KMG-II): from individual species to whole genera.</title>
        <authorList>
            <person name="Goeker M."/>
        </authorList>
    </citation>
    <scope>NUCLEOTIDE SEQUENCE [LARGE SCALE GENOMIC DNA]</scope>
    <source>
        <strain evidence="2 3">DSM 13175</strain>
    </source>
</reference>
<evidence type="ECO:0008006" key="4">
    <source>
        <dbReference type="Google" id="ProtNLM"/>
    </source>
</evidence>
<evidence type="ECO:0000313" key="2">
    <source>
        <dbReference type="EMBL" id="PRY80136.1"/>
    </source>
</evidence>
<organism evidence="2 3">
    <name type="scientific">Alkalibacterium olivapovliticus</name>
    <dbReference type="NCBI Taxonomy" id="99907"/>
    <lineage>
        <taxon>Bacteria</taxon>
        <taxon>Bacillati</taxon>
        <taxon>Bacillota</taxon>
        <taxon>Bacilli</taxon>
        <taxon>Lactobacillales</taxon>
        <taxon>Carnobacteriaceae</taxon>
        <taxon>Alkalibacterium</taxon>
    </lineage>
</organism>
<dbReference type="EMBL" id="PVTO01000021">
    <property type="protein sequence ID" value="PRY80136.1"/>
    <property type="molecule type" value="Genomic_DNA"/>
</dbReference>
<dbReference type="Gene3D" id="1.25.40.10">
    <property type="entry name" value="Tetratricopeptide repeat domain"/>
    <property type="match status" value="2"/>
</dbReference>
<dbReference type="RefSeq" id="WP_106194930.1">
    <property type="nucleotide sequence ID" value="NZ_PVTO01000021.1"/>
</dbReference>
<sequence>MNNIVQSQMIDKAVNHKRQGEYSQALSIYNSILSESNDFHAYYARGKLHFILEDYEKSLQDYLNSIYSLIESNGVINMINQKDKNLEAKRELNRIIAWIKDGHFKHIGAAYRCHYRDLRLSDYETKSFLVFIKCDYRRTIDPYFSQSNKPIVKKNMMPTLNELLVDAGRYYCERFKTNRDFALLMKEIENSLVVINDMPTKEFSYSNSNAEDILNDEVKTSSFIKKSFEMINSGNRKKILEAGNLLISLYAGMEYSTYQGKMEYYHGLFNLLNLMEKNKLEKGHFKSISKKELLKKALIEGTKSASPYVNEVAESALHFYVEHKDYTSALRILDFETNVFMEDKIISYLQRVIVSPEIYNNREETQDLISMLDYYTQKAKIETEDVELSVVPEILYYIKLSTLTGQAHLFLNNEIQQYANRLLQSLKYIKIILDASPKSFQFSKMYIEIITSLLSVCWETLSTEEITYIMNEGVYWSRMLKMQKEVNASKIVEQFIIQRALVIAKKYNEIREAREILTSEITVDENPAVINALGEISMLEGNYPNAIWFFERSSLNEQDYNTLYLMSQAFLHLERYTDSERYILMARSMLNEDFKKLILDFSIQNDVVSNGYIQQALWLKKKEISINSISILRDNQKYETAESIFHEEIKYFSNDPYFQFLNTSLKRTKKRNEEMTNHLERVMKEAKENTIKLKKYQDKYKEIIKSILHLKQEDYNFDDSNEIEKIENEYHKLAIDFMNKTFEDKNNRKSYNNIQNKINKNFVNLSDKSKKFLLTAEYLYENHRDMTFDFSPIMIEYGKILEEELTILLRGKRLINNQESARLYDLINKVSQYTNHKLPYLKGFDKPANTVRINRNTAAHPKLCNKKHIQETRKILLNDQWLKRIIDSK</sequence>
<accession>A0A2T0W3S8</accession>
<comment type="caution">
    <text evidence="2">The sequence shown here is derived from an EMBL/GenBank/DDBJ whole genome shotgun (WGS) entry which is preliminary data.</text>
</comment>
<keyword evidence="1" id="KW-0175">Coiled coil</keyword>
<dbReference type="Proteomes" id="UP000238205">
    <property type="component" value="Unassembled WGS sequence"/>
</dbReference>
<dbReference type="AlphaFoldDB" id="A0A2T0W3S8"/>
<name>A0A2T0W3S8_9LACT</name>
<keyword evidence="3" id="KW-1185">Reference proteome</keyword>
<proteinExistence type="predicted"/>
<gene>
    <name evidence="2" type="ORF">CLV38_12126</name>
</gene>